<dbReference type="InterPro" id="IPR001405">
    <property type="entry name" value="UPF0758"/>
</dbReference>
<accession>A0ABU9VY26</accession>
<evidence type="ECO:0000256" key="6">
    <source>
        <dbReference type="ARBA" id="ARBA00023049"/>
    </source>
</evidence>
<organism evidence="9 10">
    <name type="scientific">Anoxynatronum sibiricum</name>
    <dbReference type="NCBI Taxonomy" id="210623"/>
    <lineage>
        <taxon>Bacteria</taxon>
        <taxon>Bacillati</taxon>
        <taxon>Bacillota</taxon>
        <taxon>Clostridia</taxon>
        <taxon>Eubacteriales</taxon>
        <taxon>Clostridiaceae</taxon>
        <taxon>Anoxynatronum</taxon>
    </lineage>
</organism>
<dbReference type="PROSITE" id="PS50249">
    <property type="entry name" value="MPN"/>
    <property type="match status" value="1"/>
</dbReference>
<keyword evidence="4" id="KW-0378">Hydrolase</keyword>
<evidence type="ECO:0000256" key="7">
    <source>
        <dbReference type="RuleBase" id="RU003797"/>
    </source>
</evidence>
<dbReference type="SUPFAM" id="SSF102712">
    <property type="entry name" value="JAB1/MPN domain"/>
    <property type="match status" value="1"/>
</dbReference>
<feature type="domain" description="MPN" evidence="8">
    <location>
        <begin position="85"/>
        <end position="207"/>
    </location>
</feature>
<dbReference type="NCBIfam" id="NF000642">
    <property type="entry name" value="PRK00024.1"/>
    <property type="match status" value="1"/>
</dbReference>
<gene>
    <name evidence="9" type="primary">radC</name>
    <name evidence="9" type="ORF">AAIG11_14735</name>
</gene>
<comment type="similarity">
    <text evidence="1 7">Belongs to the UPF0758 family.</text>
</comment>
<name>A0ABU9VY26_9CLOT</name>
<dbReference type="RefSeq" id="WP_343187026.1">
    <property type="nucleotide sequence ID" value="NZ_JBCITM010000020.1"/>
</dbReference>
<keyword evidence="2" id="KW-0645">Protease</keyword>
<keyword evidence="6" id="KW-0482">Metalloprotease</keyword>
<evidence type="ECO:0000259" key="8">
    <source>
        <dbReference type="PROSITE" id="PS50249"/>
    </source>
</evidence>
<dbReference type="PANTHER" id="PTHR30471">
    <property type="entry name" value="DNA REPAIR PROTEIN RADC"/>
    <property type="match status" value="1"/>
</dbReference>
<dbReference type="InterPro" id="IPR037518">
    <property type="entry name" value="MPN"/>
</dbReference>
<proteinExistence type="inferred from homology"/>
<evidence type="ECO:0000256" key="2">
    <source>
        <dbReference type="ARBA" id="ARBA00022670"/>
    </source>
</evidence>
<evidence type="ECO:0000256" key="3">
    <source>
        <dbReference type="ARBA" id="ARBA00022723"/>
    </source>
</evidence>
<evidence type="ECO:0000256" key="1">
    <source>
        <dbReference type="ARBA" id="ARBA00010243"/>
    </source>
</evidence>
<comment type="caution">
    <text evidence="9">The sequence shown here is derived from an EMBL/GenBank/DDBJ whole genome shotgun (WGS) entry which is preliminary data.</text>
</comment>
<dbReference type="Gene3D" id="3.40.140.10">
    <property type="entry name" value="Cytidine Deaminase, domain 2"/>
    <property type="match status" value="1"/>
</dbReference>
<protein>
    <submittedName>
        <fullName evidence="9">DNA repair protein RadC</fullName>
    </submittedName>
</protein>
<evidence type="ECO:0000313" key="9">
    <source>
        <dbReference type="EMBL" id="MEN1761740.1"/>
    </source>
</evidence>
<evidence type="ECO:0000256" key="5">
    <source>
        <dbReference type="ARBA" id="ARBA00022833"/>
    </source>
</evidence>
<sequence>MRPYPCLDTLSDEALLRMLIREKEGDGTVQELLSRHQSLTDLFVHAELEELCRIKGVGQQKARLIKVVWELSRRLHQADLATAPRIKNPDDVVAFVRADLKYAQKEMFLILLMNTKHMVIHKEIVSVGSLNASIVHPREVFKTAIKKSASALICVHNHPSGDPSPSKEDLAITKRLVDAGQLMGISVLDHIILAGSHFASLREEGAVEF</sequence>
<dbReference type="InterPro" id="IPR025657">
    <property type="entry name" value="RadC_JAB"/>
</dbReference>
<dbReference type="Proteomes" id="UP001407405">
    <property type="component" value="Unassembled WGS sequence"/>
</dbReference>
<keyword evidence="10" id="KW-1185">Reference proteome</keyword>
<evidence type="ECO:0000313" key="10">
    <source>
        <dbReference type="Proteomes" id="UP001407405"/>
    </source>
</evidence>
<keyword evidence="5" id="KW-0862">Zinc</keyword>
<dbReference type="PROSITE" id="PS01302">
    <property type="entry name" value="UPF0758"/>
    <property type="match status" value="1"/>
</dbReference>
<dbReference type="CDD" id="cd08071">
    <property type="entry name" value="MPN_DUF2466"/>
    <property type="match status" value="1"/>
</dbReference>
<dbReference type="PANTHER" id="PTHR30471:SF3">
    <property type="entry name" value="UPF0758 PROTEIN YEES-RELATED"/>
    <property type="match status" value="1"/>
</dbReference>
<keyword evidence="3" id="KW-0479">Metal-binding</keyword>
<reference evidence="9 10" key="1">
    <citation type="submission" date="2024-04" db="EMBL/GenBank/DDBJ databases">
        <title>Genome sequencing and metabolic network reconstruction of aminoacids and betaine degradation by Anoxynatronum sibiricum.</title>
        <authorList>
            <person name="Detkova E.N."/>
            <person name="Boltjanskaja Y.V."/>
            <person name="Mardanov A.V."/>
            <person name="Kevbrin V."/>
        </authorList>
    </citation>
    <scope>NUCLEOTIDE SEQUENCE [LARGE SCALE GENOMIC DNA]</scope>
    <source>
        <strain evidence="9 10">Z-7981</strain>
    </source>
</reference>
<dbReference type="Pfam" id="PF04002">
    <property type="entry name" value="RadC"/>
    <property type="match status" value="1"/>
</dbReference>
<dbReference type="EMBL" id="JBCITM010000020">
    <property type="protein sequence ID" value="MEN1761740.1"/>
    <property type="molecule type" value="Genomic_DNA"/>
</dbReference>
<evidence type="ECO:0000256" key="4">
    <source>
        <dbReference type="ARBA" id="ARBA00022801"/>
    </source>
</evidence>
<dbReference type="NCBIfam" id="TIGR00608">
    <property type="entry name" value="radc"/>
    <property type="match status" value="1"/>
</dbReference>
<dbReference type="InterPro" id="IPR020891">
    <property type="entry name" value="UPF0758_CS"/>
</dbReference>